<dbReference type="RefSeq" id="XP_024736490.1">
    <property type="nucleotide sequence ID" value="XM_024874843.1"/>
</dbReference>
<feature type="domain" description="ATP-grasp" evidence="2">
    <location>
        <begin position="118"/>
        <end position="323"/>
    </location>
</feature>
<dbReference type="GeneID" id="36582923"/>
<dbReference type="GO" id="GO:0005524">
    <property type="term" value="F:ATP binding"/>
    <property type="evidence" value="ECO:0007669"/>
    <property type="project" value="UniProtKB-UniRule"/>
</dbReference>
<dbReference type="SUPFAM" id="SSF56059">
    <property type="entry name" value="Glutathione synthetase ATP-binding domain-like"/>
    <property type="match status" value="1"/>
</dbReference>
<accession>A0A2J6T995</accession>
<dbReference type="PROSITE" id="PS50975">
    <property type="entry name" value="ATP_GRASP"/>
    <property type="match status" value="1"/>
</dbReference>
<reference evidence="3 4" key="1">
    <citation type="submission" date="2016-04" db="EMBL/GenBank/DDBJ databases">
        <title>A degradative enzymes factory behind the ericoid mycorrhizal symbiosis.</title>
        <authorList>
            <consortium name="DOE Joint Genome Institute"/>
            <person name="Martino E."/>
            <person name="Morin E."/>
            <person name="Grelet G."/>
            <person name="Kuo A."/>
            <person name="Kohler A."/>
            <person name="Daghino S."/>
            <person name="Barry K."/>
            <person name="Choi C."/>
            <person name="Cichocki N."/>
            <person name="Clum A."/>
            <person name="Copeland A."/>
            <person name="Hainaut M."/>
            <person name="Haridas S."/>
            <person name="Labutti K."/>
            <person name="Lindquist E."/>
            <person name="Lipzen A."/>
            <person name="Khouja H.-R."/>
            <person name="Murat C."/>
            <person name="Ohm R."/>
            <person name="Olson A."/>
            <person name="Spatafora J."/>
            <person name="Veneault-Fourrey C."/>
            <person name="Henrissat B."/>
            <person name="Grigoriev I."/>
            <person name="Martin F."/>
            <person name="Perotto S."/>
        </authorList>
    </citation>
    <scope>NUCLEOTIDE SEQUENCE [LARGE SCALE GENOMIC DNA]</scope>
    <source>
        <strain evidence="3 4">E</strain>
    </source>
</reference>
<evidence type="ECO:0000256" key="1">
    <source>
        <dbReference type="PROSITE-ProRule" id="PRU00409"/>
    </source>
</evidence>
<evidence type="ECO:0000313" key="4">
    <source>
        <dbReference type="Proteomes" id="UP000235371"/>
    </source>
</evidence>
<protein>
    <recommendedName>
        <fullName evidence="2">ATP-grasp domain-containing protein</fullName>
    </recommendedName>
</protein>
<dbReference type="Proteomes" id="UP000235371">
    <property type="component" value="Unassembled WGS sequence"/>
</dbReference>
<organism evidence="3 4">
    <name type="scientific">Hyaloscypha bicolor E</name>
    <dbReference type="NCBI Taxonomy" id="1095630"/>
    <lineage>
        <taxon>Eukaryota</taxon>
        <taxon>Fungi</taxon>
        <taxon>Dikarya</taxon>
        <taxon>Ascomycota</taxon>
        <taxon>Pezizomycotina</taxon>
        <taxon>Leotiomycetes</taxon>
        <taxon>Helotiales</taxon>
        <taxon>Hyaloscyphaceae</taxon>
        <taxon>Hyaloscypha</taxon>
        <taxon>Hyaloscypha bicolor</taxon>
    </lineage>
</organism>
<evidence type="ECO:0000313" key="3">
    <source>
        <dbReference type="EMBL" id="PMD59586.1"/>
    </source>
</evidence>
<dbReference type="EMBL" id="KZ613813">
    <property type="protein sequence ID" value="PMD59586.1"/>
    <property type="molecule type" value="Genomic_DNA"/>
</dbReference>
<keyword evidence="1" id="KW-0067">ATP-binding</keyword>
<name>A0A2J6T995_9HELO</name>
<dbReference type="GO" id="GO:0046872">
    <property type="term" value="F:metal ion binding"/>
    <property type="evidence" value="ECO:0007669"/>
    <property type="project" value="InterPro"/>
</dbReference>
<dbReference type="OrthoDB" id="186626at2759"/>
<evidence type="ECO:0000259" key="2">
    <source>
        <dbReference type="PROSITE" id="PS50975"/>
    </source>
</evidence>
<keyword evidence="4" id="KW-1185">Reference proteome</keyword>
<sequence length="435" mass="49306">MSKGLTIARSFYRSGHKVIGADFEPYYIPVCGRFSTSLCRFYRVRKPNPGAGGAQKYVQDLVDIVKKEGVELWVSCSGVAAPIEDGEAKEVLEKLTNCKAVQFSVDITSKLHEKDSFIENTKKLGLNVPETYPIRSERDAVSFLYPGVEREDGKRYIMKFTGTDDSIRADMTLCPLSTEAKTRRHIAVLKPSPSRPFVLQQFISGPEFCTHSVAIRGRIKSFTACSSSELLMHYRAMDPRSSLFKAFLKYTETYAVKMGEEFTGHFSIDFLVYDNVGDGTGRSVEELMRSIFPIECNPRAHTAAVLFAEKSEEVAEAYLAILDDGVSERETKGIAIPCSNTPGYYWIGHDLVTRILLPILCLLQGKMSMAEMAANWTEFLQHLLFWKDGTYEIWDPWPMWWLYVVYWPGMFWVSILGGDLWSRCNVSTTKLFRCS</sequence>
<dbReference type="InterPro" id="IPR011761">
    <property type="entry name" value="ATP-grasp"/>
</dbReference>
<proteinExistence type="predicted"/>
<keyword evidence="1" id="KW-0547">Nucleotide-binding</keyword>
<gene>
    <name evidence="3" type="ORF">K444DRAFT_529785</name>
</gene>
<dbReference type="AlphaFoldDB" id="A0A2J6T995"/>
<dbReference type="InParanoid" id="A0A2J6T995"/>